<dbReference type="EMBL" id="KV875107">
    <property type="protein sequence ID" value="OIW23251.1"/>
    <property type="molecule type" value="Genomic_DNA"/>
</dbReference>
<dbReference type="AlphaFoldDB" id="A0A1J7I7A3"/>
<dbReference type="InterPro" id="IPR036864">
    <property type="entry name" value="Zn2-C6_fun-type_DNA-bd_sf"/>
</dbReference>
<evidence type="ECO:0000259" key="3">
    <source>
        <dbReference type="PROSITE" id="PS50048"/>
    </source>
</evidence>
<evidence type="ECO:0000313" key="5">
    <source>
        <dbReference type="Proteomes" id="UP000182658"/>
    </source>
</evidence>
<dbReference type="PROSITE" id="PS00463">
    <property type="entry name" value="ZN2_CY6_FUNGAL_1"/>
    <property type="match status" value="1"/>
</dbReference>
<evidence type="ECO:0000256" key="1">
    <source>
        <dbReference type="ARBA" id="ARBA00023242"/>
    </source>
</evidence>
<evidence type="ECO:0000256" key="2">
    <source>
        <dbReference type="SAM" id="MobiDB-lite"/>
    </source>
</evidence>
<accession>A0A1J7I7A3</accession>
<dbReference type="SMART" id="SM00066">
    <property type="entry name" value="GAL4"/>
    <property type="match status" value="1"/>
</dbReference>
<dbReference type="CDD" id="cd00067">
    <property type="entry name" value="GAL4"/>
    <property type="match status" value="1"/>
</dbReference>
<dbReference type="GO" id="GO:0005634">
    <property type="term" value="C:nucleus"/>
    <property type="evidence" value="ECO:0007669"/>
    <property type="project" value="TreeGrafter"/>
</dbReference>
<dbReference type="GO" id="GO:0045944">
    <property type="term" value="P:positive regulation of transcription by RNA polymerase II"/>
    <property type="evidence" value="ECO:0007669"/>
    <property type="project" value="TreeGrafter"/>
</dbReference>
<feature type="compositionally biased region" description="Polar residues" evidence="2">
    <location>
        <begin position="107"/>
        <end position="118"/>
    </location>
</feature>
<organism evidence="4 5">
    <name type="scientific">Coniochaeta ligniaria NRRL 30616</name>
    <dbReference type="NCBI Taxonomy" id="1408157"/>
    <lineage>
        <taxon>Eukaryota</taxon>
        <taxon>Fungi</taxon>
        <taxon>Dikarya</taxon>
        <taxon>Ascomycota</taxon>
        <taxon>Pezizomycotina</taxon>
        <taxon>Sordariomycetes</taxon>
        <taxon>Sordariomycetidae</taxon>
        <taxon>Coniochaetales</taxon>
        <taxon>Coniochaetaceae</taxon>
        <taxon>Coniochaeta</taxon>
    </lineage>
</organism>
<proteinExistence type="predicted"/>
<dbReference type="OrthoDB" id="4525710at2759"/>
<keyword evidence="5" id="KW-1185">Reference proteome</keyword>
<dbReference type="GO" id="GO:0000981">
    <property type="term" value="F:DNA-binding transcription factor activity, RNA polymerase II-specific"/>
    <property type="evidence" value="ECO:0007669"/>
    <property type="project" value="InterPro"/>
</dbReference>
<dbReference type="GO" id="GO:0008270">
    <property type="term" value="F:zinc ion binding"/>
    <property type="evidence" value="ECO:0007669"/>
    <property type="project" value="InterPro"/>
</dbReference>
<dbReference type="Pfam" id="PF00172">
    <property type="entry name" value="Zn_clus"/>
    <property type="match status" value="1"/>
</dbReference>
<dbReference type="PANTHER" id="PTHR37534">
    <property type="entry name" value="TRANSCRIPTIONAL ACTIVATOR PROTEIN UGA3"/>
    <property type="match status" value="1"/>
</dbReference>
<dbReference type="PANTHER" id="PTHR37534:SF2">
    <property type="entry name" value="N-ACETYLTRANSFERASE DOMAIN-CONTAINING PROTEIN"/>
    <property type="match status" value="1"/>
</dbReference>
<keyword evidence="1" id="KW-0539">Nucleus</keyword>
<feature type="region of interest" description="Disordered" evidence="2">
    <location>
        <begin position="46"/>
        <end position="122"/>
    </location>
</feature>
<feature type="domain" description="Zn(2)-C6 fungal-type" evidence="3">
    <location>
        <begin position="7"/>
        <end position="37"/>
    </location>
</feature>
<dbReference type="InterPro" id="IPR001138">
    <property type="entry name" value="Zn2Cys6_DnaBD"/>
</dbReference>
<reference evidence="4 5" key="1">
    <citation type="submission" date="2016-10" db="EMBL/GenBank/DDBJ databases">
        <title>Draft genome sequence of Coniochaeta ligniaria NRRL30616, a lignocellulolytic fungus for bioabatement of inhibitors in plant biomass hydrolysates.</title>
        <authorList>
            <consortium name="DOE Joint Genome Institute"/>
            <person name="Jimenez D.J."/>
            <person name="Hector R.E."/>
            <person name="Riley R."/>
            <person name="Sun H."/>
            <person name="Grigoriev I.V."/>
            <person name="Van Elsas J.D."/>
            <person name="Nichols N.N."/>
        </authorList>
    </citation>
    <scope>NUCLEOTIDE SEQUENCE [LARGE SCALE GENOMIC DNA]</scope>
    <source>
        <strain evidence="4 5">NRRL 30616</strain>
    </source>
</reference>
<name>A0A1J7I7A3_9PEZI</name>
<evidence type="ECO:0000313" key="4">
    <source>
        <dbReference type="EMBL" id="OIW23251.1"/>
    </source>
</evidence>
<dbReference type="Proteomes" id="UP000182658">
    <property type="component" value="Unassembled WGS sequence"/>
</dbReference>
<dbReference type="PROSITE" id="PS50048">
    <property type="entry name" value="ZN2_CY6_FUNGAL_2"/>
    <property type="match status" value="1"/>
</dbReference>
<sequence>MPTSKPTCHACRARKVKCDGKQPACGRCTLADRDCSYVKQRQFSFRHSTLSSRAAREQSQTQTRAASESDYGTTPPAQASEHTYQTPSPSAELEHPHTPFNPLIRSSPHSDNGQQLGQDSPDARFISPEEVISPLSYLTPGISTTRSSVDNVAVPKSRERWSEELSPLEGELMHFYVGNIGPWLDVTSPERHFTYTVPTLSHTYPVLRHAILACAAHILRLISPQPRPDLATHEATTQSACLTLLIPLLNSQSSSPSSTAALQDEVVLATIVILRMSEQYAEFHVDRQFHLVPQAFDHFHTTTSPSSTTLGGLREATFYNFVRADIRMAIFGRCGTRLEMDKWPLDTALLSDADWANQMTYFCAQAINLCFNPGAAGVMGRGELEGRVDAWRGGLPVSFRPYYYCAEGEGEGGFPVVRFLCPWHVAGLQFYHAAKILLRTTFFEDQGGFTDMLQYNKHISANILSHARLLCGISFSNDHHGCRINSSHLLALGAQFFNGRQEQIRVLNYFDMLRDTSAWPSYECRKMLEEAYGVVSP</sequence>
<protein>
    <recommendedName>
        <fullName evidence="3">Zn(2)-C6 fungal-type domain-containing protein</fullName>
    </recommendedName>
</protein>
<dbReference type="Gene3D" id="4.10.240.10">
    <property type="entry name" value="Zn(2)-C6 fungal-type DNA-binding domain"/>
    <property type="match status" value="1"/>
</dbReference>
<gene>
    <name evidence="4" type="ORF">CONLIGDRAFT_719354</name>
</gene>
<feature type="compositionally biased region" description="Polar residues" evidence="2">
    <location>
        <begin position="46"/>
        <end position="89"/>
    </location>
</feature>
<dbReference type="GO" id="GO:0000976">
    <property type="term" value="F:transcription cis-regulatory region binding"/>
    <property type="evidence" value="ECO:0007669"/>
    <property type="project" value="TreeGrafter"/>
</dbReference>
<dbReference type="SUPFAM" id="SSF57701">
    <property type="entry name" value="Zn2/Cys6 DNA-binding domain"/>
    <property type="match status" value="1"/>
</dbReference>
<dbReference type="InParanoid" id="A0A1J7I7A3"/>